<dbReference type="InterPro" id="IPR029021">
    <property type="entry name" value="Prot-tyrosine_phosphatase-like"/>
</dbReference>
<dbReference type="GO" id="GO:0001503">
    <property type="term" value="P:ossification"/>
    <property type="evidence" value="ECO:0007669"/>
    <property type="project" value="TreeGrafter"/>
</dbReference>
<dbReference type="InterPro" id="IPR020422">
    <property type="entry name" value="TYR_PHOSPHATASE_DUAL_dom"/>
</dbReference>
<evidence type="ECO:0000256" key="13">
    <source>
        <dbReference type="SAM" id="MobiDB-lite"/>
    </source>
</evidence>
<dbReference type="GO" id="GO:0008201">
    <property type="term" value="F:heparin binding"/>
    <property type="evidence" value="ECO:0007669"/>
    <property type="project" value="UniProtKB-KW"/>
</dbReference>
<evidence type="ECO:0000256" key="7">
    <source>
        <dbReference type="ARBA" id="ARBA00022674"/>
    </source>
</evidence>
<comment type="caution">
    <text evidence="12">Lacks conserved residue(s) required for the propagation of feature annotation.</text>
</comment>
<evidence type="ECO:0000256" key="11">
    <source>
        <dbReference type="ARBA" id="ARBA00023180"/>
    </source>
</evidence>
<dbReference type="AlphaFoldDB" id="A0A8C7WA28"/>
<feature type="domain" description="CTCK" evidence="14">
    <location>
        <begin position="194"/>
        <end position="285"/>
    </location>
</feature>
<evidence type="ECO:0000256" key="8">
    <source>
        <dbReference type="ARBA" id="ARBA00022687"/>
    </source>
</evidence>
<dbReference type="GO" id="GO:0008138">
    <property type="term" value="F:protein tyrosine/serine/threonine phosphatase activity"/>
    <property type="evidence" value="ECO:0007669"/>
    <property type="project" value="InterPro"/>
</dbReference>
<feature type="region of interest" description="Disordered" evidence="13">
    <location>
        <begin position="44"/>
        <end position="67"/>
    </location>
</feature>
<keyword evidence="8" id="KW-0879">Wnt signaling pathway</keyword>
<evidence type="ECO:0000256" key="10">
    <source>
        <dbReference type="ARBA" id="ARBA00023157"/>
    </source>
</evidence>
<reference evidence="15" key="2">
    <citation type="submission" date="2025-08" db="UniProtKB">
        <authorList>
            <consortium name="Ensembl"/>
        </authorList>
    </citation>
    <scope>IDENTIFICATION</scope>
</reference>
<evidence type="ECO:0000313" key="15">
    <source>
        <dbReference type="Ensembl" id="ENSOMYP00000085114.2"/>
    </source>
</evidence>
<keyword evidence="11" id="KW-0325">Glycoprotein</keyword>
<dbReference type="PRINTS" id="PR01909">
    <property type="entry name" value="ADSPHPHTASEA"/>
</dbReference>
<dbReference type="GO" id="GO:0030514">
    <property type="term" value="P:negative regulation of BMP signaling pathway"/>
    <property type="evidence" value="ECO:0007669"/>
    <property type="project" value="TreeGrafter"/>
</dbReference>
<reference evidence="15" key="3">
    <citation type="submission" date="2025-09" db="UniProtKB">
        <authorList>
            <consortium name="Ensembl"/>
        </authorList>
    </citation>
    <scope>IDENTIFICATION</scope>
</reference>
<dbReference type="InterPro" id="IPR029034">
    <property type="entry name" value="Cystine-knot_cytokine"/>
</dbReference>
<dbReference type="GO" id="GO:0036122">
    <property type="term" value="F:BMP binding"/>
    <property type="evidence" value="ECO:0007669"/>
    <property type="project" value="TreeGrafter"/>
</dbReference>
<comment type="subunit">
    <text evidence="4">Interacts with LRP4 (via the extracellular domain); the interaction facilitates the inhibition of Wnt signaling. Interacts with LRP5 (via the first two YWTD-EGF repeat domains); the interaction inhibits Wnt-mediated signaling. Interacts with LRP6.</text>
</comment>
<evidence type="ECO:0000259" key="14">
    <source>
        <dbReference type="PROSITE" id="PS01225"/>
    </source>
</evidence>
<evidence type="ECO:0000256" key="1">
    <source>
        <dbReference type="ARBA" id="ARBA00002193"/>
    </source>
</evidence>
<keyword evidence="6" id="KW-0964">Secreted</keyword>
<dbReference type="SMART" id="SM00041">
    <property type="entry name" value="CT"/>
    <property type="match status" value="1"/>
</dbReference>
<feature type="compositionally biased region" description="Polar residues" evidence="13">
    <location>
        <begin position="311"/>
        <end position="327"/>
    </location>
</feature>
<dbReference type="PRINTS" id="PR01908">
    <property type="entry name" value="ADSPHPHTASE"/>
</dbReference>
<dbReference type="InterPro" id="IPR020405">
    <property type="entry name" value="Atypical_DUSP_subfamA"/>
</dbReference>
<dbReference type="GeneTree" id="ENSGT00390000014900"/>
<feature type="region of interest" description="Disordered" evidence="13">
    <location>
        <begin position="287"/>
        <end position="327"/>
    </location>
</feature>
<dbReference type="GO" id="GO:0005615">
    <property type="term" value="C:extracellular space"/>
    <property type="evidence" value="ECO:0007669"/>
    <property type="project" value="InterPro"/>
</dbReference>
<keyword evidence="9" id="KW-0732">Signal</keyword>
<evidence type="ECO:0000256" key="12">
    <source>
        <dbReference type="PROSITE-ProRule" id="PRU00039"/>
    </source>
</evidence>
<name>A0A8C7WA28_ONCMY</name>
<dbReference type="Gene3D" id="3.90.190.10">
    <property type="entry name" value="Protein tyrosine phosphatase superfamily"/>
    <property type="match status" value="1"/>
</dbReference>
<dbReference type="Proteomes" id="UP000694395">
    <property type="component" value="Chromosome 20"/>
</dbReference>
<dbReference type="Ensembl" id="ENSOMYT00000092726.2">
    <property type="protein sequence ID" value="ENSOMYP00000085114.2"/>
    <property type="gene ID" value="ENSOMYG00000013295.2"/>
</dbReference>
<comment type="similarity">
    <text evidence="3">Belongs to the sclerostin family.</text>
</comment>
<comment type="subcellular location">
    <subcellularLocation>
        <location evidence="2">Secreted</location>
    </subcellularLocation>
</comment>
<keyword evidence="10" id="KW-1015">Disulfide bond</keyword>
<evidence type="ECO:0000313" key="16">
    <source>
        <dbReference type="Proteomes" id="UP000694395"/>
    </source>
</evidence>
<evidence type="ECO:0000256" key="4">
    <source>
        <dbReference type="ARBA" id="ARBA00011121"/>
    </source>
</evidence>
<evidence type="ECO:0000256" key="3">
    <source>
        <dbReference type="ARBA" id="ARBA00007850"/>
    </source>
</evidence>
<dbReference type="SMART" id="SM00195">
    <property type="entry name" value="DSPc"/>
    <property type="match status" value="1"/>
</dbReference>
<dbReference type="PROSITE" id="PS01225">
    <property type="entry name" value="CTCK_2"/>
    <property type="match status" value="1"/>
</dbReference>
<organism evidence="15 16">
    <name type="scientific">Oncorhynchus mykiss</name>
    <name type="common">Rainbow trout</name>
    <name type="synonym">Salmo gairdneri</name>
    <dbReference type="NCBI Taxonomy" id="8022"/>
    <lineage>
        <taxon>Eukaryota</taxon>
        <taxon>Metazoa</taxon>
        <taxon>Chordata</taxon>
        <taxon>Craniata</taxon>
        <taxon>Vertebrata</taxon>
        <taxon>Euteleostomi</taxon>
        <taxon>Actinopterygii</taxon>
        <taxon>Neopterygii</taxon>
        <taxon>Teleostei</taxon>
        <taxon>Protacanthopterygii</taxon>
        <taxon>Salmoniformes</taxon>
        <taxon>Salmonidae</taxon>
        <taxon>Salmoninae</taxon>
        <taxon>Oncorhynchus</taxon>
    </lineage>
</organism>
<keyword evidence="16" id="KW-1185">Reference proteome</keyword>
<dbReference type="InterPro" id="IPR006207">
    <property type="entry name" value="Cys_knot_C"/>
</dbReference>
<dbReference type="PANTHER" id="PTHR14903">
    <property type="entry name" value="SCLEROSTIN-RELATED"/>
    <property type="match status" value="1"/>
</dbReference>
<reference evidence="15" key="1">
    <citation type="submission" date="2020-07" db="EMBL/GenBank/DDBJ databases">
        <title>A long reads based de novo assembly of the rainbow trout Arlee double haploid line genome.</title>
        <authorList>
            <person name="Gao G."/>
            <person name="Palti Y."/>
        </authorList>
    </citation>
    <scope>NUCLEOTIDE SEQUENCE [LARGE SCALE GENOMIC DNA]</scope>
</reference>
<proteinExistence type="inferred from homology"/>
<dbReference type="PANTHER" id="PTHR14903:SF4">
    <property type="entry name" value="SCLEROSTIN"/>
    <property type="match status" value="1"/>
</dbReference>
<evidence type="ECO:0000256" key="5">
    <source>
        <dbReference type="ARBA" id="ARBA00018019"/>
    </source>
</evidence>
<keyword evidence="7" id="KW-0358">Heparin-binding</keyword>
<accession>A0A8C7WA28</accession>
<comment type="function">
    <text evidence="1">Negative regulator of bone growth that acts through inhibition of Wnt signaling and bone formation.</text>
</comment>
<dbReference type="GO" id="GO:0030178">
    <property type="term" value="P:negative regulation of Wnt signaling pathway"/>
    <property type="evidence" value="ECO:0007669"/>
    <property type="project" value="TreeGrafter"/>
</dbReference>
<dbReference type="GO" id="GO:0016055">
    <property type="term" value="P:Wnt signaling pathway"/>
    <property type="evidence" value="ECO:0007669"/>
    <property type="project" value="UniProtKB-KW"/>
</dbReference>
<dbReference type="InterPro" id="IPR008835">
    <property type="entry name" value="Sclerostin/SOSTDC1"/>
</dbReference>
<dbReference type="Gene3D" id="2.10.90.10">
    <property type="entry name" value="Cystine-knot cytokines"/>
    <property type="match status" value="1"/>
</dbReference>
<evidence type="ECO:0000256" key="9">
    <source>
        <dbReference type="ARBA" id="ARBA00022729"/>
    </source>
</evidence>
<evidence type="ECO:0000256" key="6">
    <source>
        <dbReference type="ARBA" id="ARBA00022525"/>
    </source>
</evidence>
<dbReference type="SUPFAM" id="SSF57501">
    <property type="entry name" value="Cystine-knot cytokines"/>
    <property type="match status" value="1"/>
</dbReference>
<protein>
    <recommendedName>
        <fullName evidence="5">Sclerostin</fullName>
    </recommendedName>
</protein>
<dbReference type="SUPFAM" id="SSF52799">
    <property type="entry name" value="(Phosphotyrosine protein) phosphatases II"/>
    <property type="match status" value="1"/>
</dbReference>
<dbReference type="Pfam" id="PF05463">
    <property type="entry name" value="Sclerostin"/>
    <property type="match status" value="1"/>
</dbReference>
<sequence length="327" mass="36303">MVPSLPYFPVATLVLSTNSYPECLTRGGRVGVCLRTKRAYVSDSVSEREPGTMNKSSPAKQQPPPAEVAVPDDEVTVQQLNELLSNSSGFYSLPTQHFNEVFPRIYVGNAFVGQNLMRLQKLGVTHILNAAEGNSFMHVNTNADFYAGSGITYHGIQANDKPQFNLSNFFEEGADFIEKALAHNNGKGASELSCRELRSTRYITDGSCRSAKPVKELVCSGQCMPAHLLPNSIVRGKWWRSSASDYRCIPAHSRTQRVQLQCPNGNSRTYKIRVVTSCKCKRYSRHHNQSEAKEASSLPEPRRNKKRTRPPGSQSKSKTPTLVSNSY</sequence>
<evidence type="ECO:0000256" key="2">
    <source>
        <dbReference type="ARBA" id="ARBA00004613"/>
    </source>
</evidence>